<evidence type="ECO:0000313" key="2">
    <source>
        <dbReference type="EMBL" id="GLB38068.1"/>
    </source>
</evidence>
<feature type="compositionally biased region" description="Basic and acidic residues" evidence="1">
    <location>
        <begin position="51"/>
        <end position="86"/>
    </location>
</feature>
<sequence length="183" mass="19743">MIVDKSSAFTDQPLDSSDENAGSPPPYEVAVRTDAAHNLHRSMTAYQEAEEAGREPSEDEAKRIAEAMRDVGDQHPDPKAKGDWHKRAEKFMRATKPARRGILRETGGIIGALLSIPCVLVGTALHIAGEAVHAAGSVLGGIGDAVMGDSKDGSAPRENGEVVTHDVEYRRVNPMYENNCRLE</sequence>
<proteinExistence type="predicted"/>
<evidence type="ECO:0000313" key="3">
    <source>
        <dbReference type="Proteomes" id="UP001063166"/>
    </source>
</evidence>
<feature type="region of interest" description="Disordered" evidence="1">
    <location>
        <begin position="47"/>
        <end position="86"/>
    </location>
</feature>
<keyword evidence="3" id="KW-1185">Reference proteome</keyword>
<dbReference type="Proteomes" id="UP001063166">
    <property type="component" value="Unassembled WGS sequence"/>
</dbReference>
<name>A0A9P3PLD7_LYOSH</name>
<evidence type="ECO:0000256" key="1">
    <source>
        <dbReference type="SAM" id="MobiDB-lite"/>
    </source>
</evidence>
<dbReference type="AlphaFoldDB" id="A0A9P3PLD7"/>
<organism evidence="2 3">
    <name type="scientific">Lyophyllum shimeji</name>
    <name type="common">Hon-shimeji</name>
    <name type="synonym">Tricholoma shimeji</name>
    <dbReference type="NCBI Taxonomy" id="47721"/>
    <lineage>
        <taxon>Eukaryota</taxon>
        <taxon>Fungi</taxon>
        <taxon>Dikarya</taxon>
        <taxon>Basidiomycota</taxon>
        <taxon>Agaricomycotina</taxon>
        <taxon>Agaricomycetes</taxon>
        <taxon>Agaricomycetidae</taxon>
        <taxon>Agaricales</taxon>
        <taxon>Tricholomatineae</taxon>
        <taxon>Lyophyllaceae</taxon>
        <taxon>Lyophyllum</taxon>
    </lineage>
</organism>
<protein>
    <submittedName>
        <fullName evidence="2">Uncharacterized protein</fullName>
    </submittedName>
</protein>
<accession>A0A9P3PLD7</accession>
<dbReference type="EMBL" id="BRPK01000004">
    <property type="protein sequence ID" value="GLB38068.1"/>
    <property type="molecule type" value="Genomic_DNA"/>
</dbReference>
<comment type="caution">
    <text evidence="2">The sequence shown here is derived from an EMBL/GenBank/DDBJ whole genome shotgun (WGS) entry which is preliminary data.</text>
</comment>
<reference evidence="2" key="1">
    <citation type="submission" date="2022-07" db="EMBL/GenBank/DDBJ databases">
        <title>The genome of Lyophyllum shimeji provides insight into the initial evolution of ectomycorrhizal fungal genome.</title>
        <authorList>
            <person name="Kobayashi Y."/>
            <person name="Shibata T."/>
            <person name="Hirakawa H."/>
            <person name="Shigenobu S."/>
            <person name="Nishiyama T."/>
            <person name="Yamada A."/>
            <person name="Hasebe M."/>
            <person name="Kawaguchi M."/>
        </authorList>
    </citation>
    <scope>NUCLEOTIDE SEQUENCE</scope>
    <source>
        <strain evidence="2">AT787</strain>
    </source>
</reference>
<dbReference type="OrthoDB" id="3270770at2759"/>
<gene>
    <name evidence="2" type="ORF">LshimejAT787_0411190</name>
</gene>
<feature type="region of interest" description="Disordered" evidence="1">
    <location>
        <begin position="1"/>
        <end position="28"/>
    </location>
</feature>